<name>A0A397QT65_9MOLU</name>
<dbReference type="Proteomes" id="UP000266506">
    <property type="component" value="Unassembled WGS sequence"/>
</dbReference>
<evidence type="ECO:0000313" key="2">
    <source>
        <dbReference type="Proteomes" id="UP000266506"/>
    </source>
</evidence>
<comment type="caution">
    <text evidence="1">The sequence shown here is derived from an EMBL/GenBank/DDBJ whole genome shotgun (WGS) entry which is preliminary data.</text>
</comment>
<proteinExistence type="predicted"/>
<dbReference type="OrthoDB" id="9798200at2"/>
<accession>A0A397QT65</accession>
<evidence type="ECO:0000313" key="1">
    <source>
        <dbReference type="EMBL" id="RIA64770.1"/>
    </source>
</evidence>
<organism evidence="1 2">
    <name type="scientific">Anaeroplasma bactoclasticum</name>
    <dbReference type="NCBI Taxonomy" id="2088"/>
    <lineage>
        <taxon>Bacteria</taxon>
        <taxon>Bacillati</taxon>
        <taxon>Mycoplasmatota</taxon>
        <taxon>Mollicutes</taxon>
        <taxon>Anaeroplasmatales</taxon>
        <taxon>Anaeroplasmataceae</taxon>
        <taxon>Anaeroplasma</taxon>
    </lineage>
</organism>
<reference evidence="1 2" key="1">
    <citation type="submission" date="2018-08" db="EMBL/GenBank/DDBJ databases">
        <title>Genomic Encyclopedia of Archaeal and Bacterial Type Strains, Phase II (KMG-II): from individual species to whole genera.</title>
        <authorList>
            <person name="Goeker M."/>
        </authorList>
    </citation>
    <scope>NUCLEOTIDE SEQUENCE [LARGE SCALE GENOMIC DNA]</scope>
    <source>
        <strain evidence="1 2">ATCC 27112</strain>
    </source>
</reference>
<sequence>MQVIYNITEMWEKINYSNKKVNIGGGFINYYNMVLEYINTIGKGVPIFINEIEEYIIDIQMEMNDRKVYNNVKAILHRMNNEGLLEKAYSGIYYMPVENIFGKMAIGNRDIIHYKYITDKKGNIKGYITGAKLFNEARLTTQVPNVIDIVSNECKNYNKYNNPNLNVVIRKPKIKITNDNYKYLQLFDLIENKDKIEIEVENSDELIYRFIKANNLDFEKIIKYAMDTKSRNVINKILTLAR</sequence>
<evidence type="ECO:0008006" key="3">
    <source>
        <dbReference type="Google" id="ProtNLM"/>
    </source>
</evidence>
<keyword evidence="2" id="KW-1185">Reference proteome</keyword>
<dbReference type="InParanoid" id="A0A397QT65"/>
<dbReference type="AlphaFoldDB" id="A0A397QT65"/>
<gene>
    <name evidence="1" type="ORF">EI71_01925</name>
</gene>
<protein>
    <recommendedName>
        <fullName evidence="3">Transcriptional regulator of viral defense system</fullName>
    </recommendedName>
</protein>
<dbReference type="EMBL" id="QXEV01000040">
    <property type="protein sequence ID" value="RIA64770.1"/>
    <property type="molecule type" value="Genomic_DNA"/>
</dbReference>